<feature type="transmembrane region" description="Helical" evidence="2">
    <location>
        <begin position="769"/>
        <end position="790"/>
    </location>
</feature>
<feature type="transmembrane region" description="Helical" evidence="2">
    <location>
        <begin position="876"/>
        <end position="900"/>
    </location>
</feature>
<feature type="compositionally biased region" description="Polar residues" evidence="1">
    <location>
        <begin position="317"/>
        <end position="344"/>
    </location>
</feature>
<keyword evidence="4" id="KW-1185">Reference proteome</keyword>
<accession>A0AAV9GF16</accession>
<evidence type="ECO:0000313" key="4">
    <source>
        <dbReference type="Proteomes" id="UP001321760"/>
    </source>
</evidence>
<feature type="compositionally biased region" description="Low complexity" evidence="1">
    <location>
        <begin position="364"/>
        <end position="373"/>
    </location>
</feature>
<feature type="transmembrane region" description="Helical" evidence="2">
    <location>
        <begin position="912"/>
        <end position="932"/>
    </location>
</feature>
<dbReference type="EMBL" id="MU865963">
    <property type="protein sequence ID" value="KAK4445701.1"/>
    <property type="molecule type" value="Genomic_DNA"/>
</dbReference>
<evidence type="ECO:0000256" key="1">
    <source>
        <dbReference type="SAM" id="MobiDB-lite"/>
    </source>
</evidence>
<dbReference type="Proteomes" id="UP001321760">
    <property type="component" value="Unassembled WGS sequence"/>
</dbReference>
<keyword evidence="2" id="KW-0472">Membrane</keyword>
<reference evidence="3" key="2">
    <citation type="submission" date="2023-05" db="EMBL/GenBank/DDBJ databases">
        <authorList>
            <consortium name="Lawrence Berkeley National Laboratory"/>
            <person name="Steindorff A."/>
            <person name="Hensen N."/>
            <person name="Bonometti L."/>
            <person name="Westerberg I."/>
            <person name="Brannstrom I.O."/>
            <person name="Guillou S."/>
            <person name="Cros-Aarteil S."/>
            <person name="Calhoun S."/>
            <person name="Haridas S."/>
            <person name="Kuo A."/>
            <person name="Mondo S."/>
            <person name="Pangilinan J."/>
            <person name="Riley R."/>
            <person name="Labutti K."/>
            <person name="Andreopoulos B."/>
            <person name="Lipzen A."/>
            <person name="Chen C."/>
            <person name="Yanf M."/>
            <person name="Daum C."/>
            <person name="Ng V."/>
            <person name="Clum A."/>
            <person name="Ohm R."/>
            <person name="Martin F."/>
            <person name="Silar P."/>
            <person name="Natvig D."/>
            <person name="Lalanne C."/>
            <person name="Gautier V."/>
            <person name="Ament-Velasquez S.L."/>
            <person name="Kruys A."/>
            <person name="Hutchinson M.I."/>
            <person name="Powell A.J."/>
            <person name="Barry K."/>
            <person name="Miller A.N."/>
            <person name="Grigoriev I.V."/>
            <person name="Debuchy R."/>
            <person name="Gladieux P."/>
            <person name="Thoren M.H."/>
            <person name="Johannesson H."/>
        </authorList>
    </citation>
    <scope>NUCLEOTIDE SEQUENCE</scope>
    <source>
        <strain evidence="3">PSN243</strain>
    </source>
</reference>
<dbReference type="AlphaFoldDB" id="A0AAV9GF16"/>
<feature type="region of interest" description="Disordered" evidence="1">
    <location>
        <begin position="312"/>
        <end position="373"/>
    </location>
</feature>
<feature type="transmembrane region" description="Helical" evidence="2">
    <location>
        <begin position="810"/>
        <end position="830"/>
    </location>
</feature>
<reference evidence="3" key="1">
    <citation type="journal article" date="2023" name="Mol. Phylogenet. Evol.">
        <title>Genome-scale phylogeny and comparative genomics of the fungal order Sordariales.</title>
        <authorList>
            <person name="Hensen N."/>
            <person name="Bonometti L."/>
            <person name="Westerberg I."/>
            <person name="Brannstrom I.O."/>
            <person name="Guillou S."/>
            <person name="Cros-Aarteil S."/>
            <person name="Calhoun S."/>
            <person name="Haridas S."/>
            <person name="Kuo A."/>
            <person name="Mondo S."/>
            <person name="Pangilinan J."/>
            <person name="Riley R."/>
            <person name="LaButti K."/>
            <person name="Andreopoulos B."/>
            <person name="Lipzen A."/>
            <person name="Chen C."/>
            <person name="Yan M."/>
            <person name="Daum C."/>
            <person name="Ng V."/>
            <person name="Clum A."/>
            <person name="Steindorff A."/>
            <person name="Ohm R.A."/>
            <person name="Martin F."/>
            <person name="Silar P."/>
            <person name="Natvig D.O."/>
            <person name="Lalanne C."/>
            <person name="Gautier V."/>
            <person name="Ament-Velasquez S.L."/>
            <person name="Kruys A."/>
            <person name="Hutchinson M.I."/>
            <person name="Powell A.J."/>
            <person name="Barry K."/>
            <person name="Miller A.N."/>
            <person name="Grigoriev I.V."/>
            <person name="Debuchy R."/>
            <person name="Gladieux P."/>
            <person name="Hiltunen Thoren M."/>
            <person name="Johannesson H."/>
        </authorList>
    </citation>
    <scope>NUCLEOTIDE SEQUENCE</scope>
    <source>
        <strain evidence="3">PSN243</strain>
    </source>
</reference>
<dbReference type="PANTHER" id="PTHR37544">
    <property type="entry name" value="SPRAY-RELATED"/>
    <property type="match status" value="1"/>
</dbReference>
<dbReference type="PANTHER" id="PTHR37544:SF1">
    <property type="entry name" value="PHOSPHORIBOSYLAMINOIMIDAZOLE-SUCCINOCARBOXAMIDE SYNTHASE"/>
    <property type="match status" value="1"/>
</dbReference>
<sequence length="1027" mass="112167">MSPDVPNYKAVPLRTSFLALLFLFVCSLLGTLEYLIRTVPTGQDRNGIPQEAEFVPARKRAAMAPEPLPEPMPDPSPEPAPDPRLSSDQYANFGSITTYITRVDSWYGNPQEPYLRTPLFPGDDTSGKCIFRYSGIVVTDDKSGCLAVLGRPPNRVVPPGLSYASAWLYDEISFPTGGPCDGNLENWYSWDRSPSPPPQYSLFTPELDHLREDLYACQWNDTGRQETYVPMYPIQPPGPGPKAIVMLYKGRFWMSAVPKDFSPMTAPPNRRDAQVWEAGWPHEVLATITIIRFLPSMFYGYSVQMGFRRAPMPTPSPSLQTLDPVSQTSTVDAITSQAATTSHQGSIPTPAPAGTPPPIPSPSSLPGISSTSLQPADVSNFELPVEQVIVTTTQFTGPNGILTTSPVTSILTTTVLVQIPQAMIPASFSTQTDASGRPTNTVTNFNGHPILITTQSTLYDPENGAATATLVITAPPTTEVITSIDRWTNKTTTLTRFPGFPQLPGARPADITPTTRVSYFVVYFLPLLLTIFLLAPIQAVDAEIKQILPYRSLLYHANTSRGCSGCGLTIPTTGLFSHWAGIHLLFCHRDALSILSDLLLLCGTVLVALSPEMIGLKLRGTCLRWNTRSCVVTVAVFEEPVRAAEGILAGMSVMILAVAYILEKGRTGLATRPGSVAGVCALLQVDGAAETLKGLGRAERGDGWDVKRVRARLGWSKKGKRGDGYGILVERKSGELQQRPGAGKIIRIPDGRSKKALAGGLGVSLGKRVFQGVFLACLCGLLGVVLYYELTEYGSPDESAFEWFMDSEEFGVGFLFACLGQAVSFAWDYLCGDMDDVAIYLRMAQRPQPAGFSVLDTRPTNLFESLWRAIRWRDPLVGSVAFAGVLSKFLPALLSSVPYASAQTWKTHEICTWSTVGLLILMIIILIGHIIFAKWPYLPVPPSSLAGVIYYVCDSQILKDFERLSTLSKPERDRRVVRTARMYRFGWMAGASGKRRVGIDYAEGEQGYQMHSLAAFGFGIAGNMRPR</sequence>
<dbReference type="InterPro" id="IPR021840">
    <property type="entry name" value="DUF3433"/>
</dbReference>
<keyword evidence="2" id="KW-0812">Transmembrane</keyword>
<keyword evidence="2" id="KW-1133">Transmembrane helix</keyword>
<feature type="region of interest" description="Disordered" evidence="1">
    <location>
        <begin position="64"/>
        <end position="88"/>
    </location>
</feature>
<feature type="transmembrane region" description="Helical" evidence="2">
    <location>
        <begin position="517"/>
        <end position="537"/>
    </location>
</feature>
<feature type="compositionally biased region" description="Pro residues" evidence="1">
    <location>
        <begin position="66"/>
        <end position="82"/>
    </location>
</feature>
<feature type="transmembrane region" description="Helical" evidence="2">
    <location>
        <begin position="17"/>
        <end position="36"/>
    </location>
</feature>
<protein>
    <submittedName>
        <fullName evidence="3">Uncharacterized protein</fullName>
    </submittedName>
</protein>
<feature type="compositionally biased region" description="Pro residues" evidence="1">
    <location>
        <begin position="349"/>
        <end position="363"/>
    </location>
</feature>
<name>A0AAV9GF16_9PEZI</name>
<evidence type="ECO:0000256" key="2">
    <source>
        <dbReference type="SAM" id="Phobius"/>
    </source>
</evidence>
<feature type="transmembrane region" description="Helical" evidence="2">
    <location>
        <begin position="643"/>
        <end position="662"/>
    </location>
</feature>
<dbReference type="Pfam" id="PF11915">
    <property type="entry name" value="DUF3433"/>
    <property type="match status" value="1"/>
</dbReference>
<organism evidence="3 4">
    <name type="scientific">Podospora aff. communis PSN243</name>
    <dbReference type="NCBI Taxonomy" id="3040156"/>
    <lineage>
        <taxon>Eukaryota</taxon>
        <taxon>Fungi</taxon>
        <taxon>Dikarya</taxon>
        <taxon>Ascomycota</taxon>
        <taxon>Pezizomycotina</taxon>
        <taxon>Sordariomycetes</taxon>
        <taxon>Sordariomycetidae</taxon>
        <taxon>Sordariales</taxon>
        <taxon>Podosporaceae</taxon>
        <taxon>Podospora</taxon>
    </lineage>
</organism>
<comment type="caution">
    <text evidence="3">The sequence shown here is derived from an EMBL/GenBank/DDBJ whole genome shotgun (WGS) entry which is preliminary data.</text>
</comment>
<evidence type="ECO:0000313" key="3">
    <source>
        <dbReference type="EMBL" id="KAK4445701.1"/>
    </source>
</evidence>
<gene>
    <name evidence="3" type="ORF">QBC34DRAFT_332802</name>
</gene>
<feature type="transmembrane region" description="Helical" evidence="2">
    <location>
        <begin position="591"/>
        <end position="609"/>
    </location>
</feature>
<proteinExistence type="predicted"/>